<evidence type="ECO:0008006" key="3">
    <source>
        <dbReference type="Google" id="ProtNLM"/>
    </source>
</evidence>
<keyword evidence="2" id="KW-1185">Reference proteome</keyword>
<evidence type="ECO:0000313" key="2">
    <source>
        <dbReference type="Proteomes" id="UP000077177"/>
    </source>
</evidence>
<dbReference type="PATRIC" id="fig|1492898.3.peg.1168"/>
<protein>
    <recommendedName>
        <fullName evidence="3">Capsule assembly protein Wzi</fullName>
    </recommendedName>
</protein>
<accession>A0A172U2H1</accession>
<reference evidence="2" key="1">
    <citation type="submission" date="2015-01" db="EMBL/GenBank/DDBJ databases">
        <title>Flavisolibacter sp./LCS9/ whole genome sequencing.</title>
        <authorList>
            <person name="Kim M.K."/>
            <person name="Srinivasan S."/>
            <person name="Lee J.-J."/>
        </authorList>
    </citation>
    <scope>NUCLEOTIDE SEQUENCE [LARGE SCALE GENOMIC DNA]</scope>
    <source>
        <strain evidence="2">LCS9</strain>
    </source>
</reference>
<gene>
    <name evidence="1" type="ORF">SY85_05365</name>
</gene>
<dbReference type="KEGG" id="fla:SY85_05365"/>
<name>A0A172U2H1_9BACT</name>
<organism evidence="1 2">
    <name type="scientific">Flavisolibacter tropicus</name>
    <dbReference type="NCBI Taxonomy" id="1492898"/>
    <lineage>
        <taxon>Bacteria</taxon>
        <taxon>Pseudomonadati</taxon>
        <taxon>Bacteroidota</taxon>
        <taxon>Chitinophagia</taxon>
        <taxon>Chitinophagales</taxon>
        <taxon>Chitinophagaceae</taxon>
        <taxon>Flavisolibacter</taxon>
    </lineage>
</organism>
<dbReference type="Proteomes" id="UP000077177">
    <property type="component" value="Chromosome"/>
</dbReference>
<dbReference type="Pfam" id="PF14052">
    <property type="entry name" value="Caps_assemb_Wzi"/>
    <property type="match status" value="1"/>
</dbReference>
<dbReference type="InterPro" id="IPR026950">
    <property type="entry name" value="Caps_assemb_Wzi"/>
</dbReference>
<dbReference type="EMBL" id="CP011390">
    <property type="protein sequence ID" value="ANE53334.1"/>
    <property type="molecule type" value="Genomic_DNA"/>
</dbReference>
<sequence>MAFVLFFQFISIFSAAQSLPVGTPLLEDGARFLQLEGKVGLNTSFLVRPLSNIELVFPDSNSLESDYSKGNKLFLKKDKFSLAILPVSVKQLYNSHHPFGWNDGSMVPAKGYQSQMSTGLFAKVGPLSIQLKPELVYAQNASFTTFPASHSDSIWKSYYYVLNRIDAPERFGTKEYVKLFPGQSSVRINYKKLSLGVSTENLWWGPGVRNSLLMSNNAPGFKHLTLNTTAPIVTGIGSFEGQVISGILSTSNILPPDTARTFEGQKLYIPKPEEGDRYINGMVITWQPKWTPGLHLGVGRVFYQYKSNVSTSLNGYLPVVTALFKGNARKEDAFGRDQVFSLLTRLVLPESKAEFYAEYGRNDHSQNGRDLLLEPEHARAYIIGGRKLFSATKSKEVELFIEVTHLQMPQTIQVRELQSWYIHHQVKHGYTNQGQVIGAGIGPGGSSQTIGVNWLKDLNKFGVTFERIVHNNDFYYDAFASRQEFGRHWVDLAFSLNKSWLQKRFIYSANLSLVRSLNYQWQYNTALDENVDVANVHATFSISYLFH</sequence>
<evidence type="ECO:0000313" key="1">
    <source>
        <dbReference type="EMBL" id="ANE53334.1"/>
    </source>
</evidence>
<dbReference type="AlphaFoldDB" id="A0A172U2H1"/>
<proteinExistence type="predicted"/>
<reference evidence="1 2" key="2">
    <citation type="journal article" date="2016" name="Int. J. Syst. Evol. Microbiol.">
        <title>Flavisolibacter tropicus sp. nov., isolated from tropical soil.</title>
        <authorList>
            <person name="Lee J.J."/>
            <person name="Kang M.S."/>
            <person name="Kim G.S."/>
            <person name="Lee C.S."/>
            <person name="Lim S."/>
            <person name="Lee J."/>
            <person name="Roh S.H."/>
            <person name="Kang H."/>
            <person name="Ha J.M."/>
            <person name="Bae S."/>
            <person name="Jung H.Y."/>
            <person name="Kim M.K."/>
        </authorList>
    </citation>
    <scope>NUCLEOTIDE SEQUENCE [LARGE SCALE GENOMIC DNA]</scope>
    <source>
        <strain evidence="1 2">LCS9</strain>
    </source>
</reference>
<dbReference type="InterPro" id="IPR038636">
    <property type="entry name" value="Wzi_sf"/>
</dbReference>
<dbReference type="Gene3D" id="2.40.160.130">
    <property type="entry name" value="Capsule assembly protein Wzi"/>
    <property type="match status" value="1"/>
</dbReference>